<sequence>MSADTDHGPLVRKVCICLGIGVFATAALWLLPFYQQSNQPFSDIRWLQSYALRLWLPVWCIAVLMLSGVFAAFKSRWLRRPLAYARYNIIEFGGGFYGTVALATFLSLEANRIAEQFAEWQTPENGWIPALVMELVDFSIDSIMNGIWAMVWPAFHNKAFAANFWPALGLAAGLYFLAEWLFSNRRQAKATAES</sequence>
<dbReference type="AlphaFoldDB" id="A0A4R6URQ4"/>
<dbReference type="EMBL" id="SNYM01000003">
    <property type="protein sequence ID" value="TDQ49751.1"/>
    <property type="molecule type" value="Genomic_DNA"/>
</dbReference>
<evidence type="ECO:0000313" key="2">
    <source>
        <dbReference type="EMBL" id="TDQ49751.1"/>
    </source>
</evidence>
<proteinExistence type="predicted"/>
<feature type="transmembrane region" description="Helical" evidence="1">
    <location>
        <begin position="54"/>
        <end position="73"/>
    </location>
</feature>
<evidence type="ECO:0000256" key="1">
    <source>
        <dbReference type="SAM" id="Phobius"/>
    </source>
</evidence>
<evidence type="ECO:0000313" key="3">
    <source>
        <dbReference type="Proteomes" id="UP000295375"/>
    </source>
</evidence>
<keyword evidence="1" id="KW-0472">Membrane</keyword>
<keyword evidence="3" id="KW-1185">Reference proteome</keyword>
<organism evidence="2 3">
    <name type="scientific">Permianibacter aggregans</name>
    <dbReference type="NCBI Taxonomy" id="1510150"/>
    <lineage>
        <taxon>Bacteria</taxon>
        <taxon>Pseudomonadati</taxon>
        <taxon>Pseudomonadota</taxon>
        <taxon>Gammaproteobacteria</taxon>
        <taxon>Pseudomonadales</taxon>
        <taxon>Pseudomonadaceae</taxon>
        <taxon>Permianibacter</taxon>
    </lineage>
</organism>
<feature type="transmembrane region" description="Helical" evidence="1">
    <location>
        <begin position="14"/>
        <end position="34"/>
    </location>
</feature>
<accession>A0A4R6URQ4</accession>
<keyword evidence="1" id="KW-1133">Transmembrane helix</keyword>
<name>A0A4R6URQ4_9GAMM</name>
<dbReference type="RefSeq" id="WP_133588339.1">
    <property type="nucleotide sequence ID" value="NZ_CP037953.1"/>
</dbReference>
<feature type="transmembrane region" description="Helical" evidence="1">
    <location>
        <begin position="160"/>
        <end position="178"/>
    </location>
</feature>
<comment type="caution">
    <text evidence="2">The sequence shown here is derived from an EMBL/GenBank/DDBJ whole genome shotgun (WGS) entry which is preliminary data.</text>
</comment>
<dbReference type="OrthoDB" id="6199187at2"/>
<gene>
    <name evidence="2" type="ORF">EV696_103120</name>
</gene>
<protein>
    <submittedName>
        <fullName evidence="2">Uncharacterized protein</fullName>
    </submittedName>
</protein>
<feature type="transmembrane region" description="Helical" evidence="1">
    <location>
        <begin position="85"/>
        <end position="106"/>
    </location>
</feature>
<reference evidence="2 3" key="1">
    <citation type="submission" date="2019-03" db="EMBL/GenBank/DDBJ databases">
        <title>Genomic Encyclopedia of Type Strains, Phase IV (KMG-IV): sequencing the most valuable type-strain genomes for metagenomic binning, comparative biology and taxonomic classification.</title>
        <authorList>
            <person name="Goeker M."/>
        </authorList>
    </citation>
    <scope>NUCLEOTIDE SEQUENCE [LARGE SCALE GENOMIC DNA]</scope>
    <source>
        <strain evidence="2 3">DSM 103792</strain>
    </source>
</reference>
<keyword evidence="1" id="KW-0812">Transmembrane</keyword>
<dbReference type="Proteomes" id="UP000295375">
    <property type="component" value="Unassembled WGS sequence"/>
</dbReference>